<comment type="caution">
    <text evidence="1">The sequence shown here is derived from an EMBL/GenBank/DDBJ whole genome shotgun (WGS) entry which is preliminary data.</text>
</comment>
<sequence>MRNVNVEKSVDLLLSLVDKVVGGETLGVPAKTATRALFDSHIASHGGSVRLACAFLTAYSVVDEHWDYRSVPTGVRGTYGDKKLATSLTFRHVTFHKNITAFGENLGWKGAVKQFDLSQDARFAPYLAGLAALNIEEKSRLLNHVAWKIAASRVVPQALPPLPGTYLSYARSLSLCEALLAAPSEGHIQQFLVAAFLEIHRKRFGHRVQTHHPHASDKFDGTKGDIEEFRDSELIAAYEVTVRSDWKNRLSDFANKARDANLTKYVIFAAGVRGDPEISPAINLINFVQDLPFDLAIVDIRDFFSVFCAELQKEEIGAALNRAYELLSDPRLSGREDILVKYRDVTSAWLES</sequence>
<name>A0A3N0V6I3_9PROT</name>
<gene>
    <name evidence="1" type="ORF">ED236_02860</name>
</gene>
<evidence type="ECO:0000313" key="2">
    <source>
        <dbReference type="Proteomes" id="UP000275137"/>
    </source>
</evidence>
<dbReference type="AlphaFoldDB" id="A0A3N0V6I3"/>
<dbReference type="Proteomes" id="UP000275137">
    <property type="component" value="Unassembled WGS sequence"/>
</dbReference>
<accession>A0A3N0V6I3</accession>
<reference evidence="1 2" key="1">
    <citation type="submission" date="2018-10" db="EMBL/GenBank/DDBJ databases">
        <authorList>
            <person name="Chen W.-M."/>
        </authorList>
    </citation>
    <scope>NUCLEOTIDE SEQUENCE [LARGE SCALE GENOMIC DNA]</scope>
    <source>
        <strain evidence="1 2">H-5</strain>
    </source>
</reference>
<evidence type="ECO:0000313" key="1">
    <source>
        <dbReference type="EMBL" id="ROH88410.1"/>
    </source>
</evidence>
<dbReference type="EMBL" id="RJVP01000001">
    <property type="protein sequence ID" value="ROH88410.1"/>
    <property type="molecule type" value="Genomic_DNA"/>
</dbReference>
<proteinExistence type="predicted"/>
<protein>
    <submittedName>
        <fullName evidence="1">Uncharacterized protein</fullName>
    </submittedName>
</protein>
<keyword evidence="2" id="KW-1185">Reference proteome</keyword>
<organism evidence="1 2">
    <name type="scientific">Pseudomethylobacillus aquaticus</name>
    <dbReference type="NCBI Taxonomy" id="2676064"/>
    <lineage>
        <taxon>Bacteria</taxon>
        <taxon>Pseudomonadati</taxon>
        <taxon>Pseudomonadota</taxon>
        <taxon>Betaproteobacteria</taxon>
        <taxon>Nitrosomonadales</taxon>
        <taxon>Methylophilaceae</taxon>
        <taxon>Pseudomethylobacillus</taxon>
    </lineage>
</organism>